<evidence type="ECO:0000256" key="2">
    <source>
        <dbReference type="SAM" id="MobiDB-lite"/>
    </source>
</evidence>
<dbReference type="AlphaFoldDB" id="A0AAN6XG23"/>
<name>A0AAN6XG23_9PEZI</name>
<keyword evidence="1 6" id="KW-0547">Nucleotide-binding</keyword>
<dbReference type="InterPro" id="IPR047187">
    <property type="entry name" value="SF1_C_Upf1"/>
</dbReference>
<keyword evidence="7" id="KW-1185">Reference proteome</keyword>
<evidence type="ECO:0000259" key="4">
    <source>
        <dbReference type="Pfam" id="PF13087"/>
    </source>
</evidence>
<evidence type="ECO:0000259" key="5">
    <source>
        <dbReference type="Pfam" id="PF25396"/>
    </source>
</evidence>
<protein>
    <submittedName>
        <fullName evidence="6">Helicase</fullName>
    </submittedName>
</protein>
<dbReference type="CDD" id="cd18808">
    <property type="entry name" value="SF1_C_Upf1"/>
    <property type="match status" value="1"/>
</dbReference>
<feature type="domain" description="DNA2/NAM7 helicase helicase" evidence="3">
    <location>
        <begin position="301"/>
        <end position="677"/>
    </location>
</feature>
<dbReference type="Pfam" id="PF13087">
    <property type="entry name" value="AAA_12"/>
    <property type="match status" value="1"/>
</dbReference>
<keyword evidence="1 6" id="KW-0347">Helicase</keyword>
<dbReference type="Proteomes" id="UP001303160">
    <property type="component" value="Unassembled WGS sequence"/>
</dbReference>
<proteinExistence type="predicted"/>
<feature type="domain" description="ZNFX1" evidence="5">
    <location>
        <begin position="105"/>
        <end position="211"/>
    </location>
</feature>
<reference evidence="6" key="1">
    <citation type="journal article" date="2023" name="Mol. Phylogenet. Evol.">
        <title>Genome-scale phylogeny and comparative genomics of the fungal order Sordariales.</title>
        <authorList>
            <person name="Hensen N."/>
            <person name="Bonometti L."/>
            <person name="Westerberg I."/>
            <person name="Brannstrom I.O."/>
            <person name="Guillou S."/>
            <person name="Cros-Aarteil S."/>
            <person name="Calhoun S."/>
            <person name="Haridas S."/>
            <person name="Kuo A."/>
            <person name="Mondo S."/>
            <person name="Pangilinan J."/>
            <person name="Riley R."/>
            <person name="LaButti K."/>
            <person name="Andreopoulos B."/>
            <person name="Lipzen A."/>
            <person name="Chen C."/>
            <person name="Yan M."/>
            <person name="Daum C."/>
            <person name="Ng V."/>
            <person name="Clum A."/>
            <person name="Steindorff A."/>
            <person name="Ohm R.A."/>
            <person name="Martin F."/>
            <person name="Silar P."/>
            <person name="Natvig D.O."/>
            <person name="Lalanne C."/>
            <person name="Gautier V."/>
            <person name="Ament-Velasquez S.L."/>
            <person name="Kruys A."/>
            <person name="Hutchinson M.I."/>
            <person name="Powell A.J."/>
            <person name="Barry K."/>
            <person name="Miller A.N."/>
            <person name="Grigoriev I.V."/>
            <person name="Debuchy R."/>
            <person name="Gladieux P."/>
            <person name="Hiltunen Thoren M."/>
            <person name="Johannesson H."/>
        </authorList>
    </citation>
    <scope>NUCLEOTIDE SEQUENCE</scope>
    <source>
        <strain evidence="6">CBS 315.58</strain>
    </source>
</reference>
<dbReference type="GO" id="GO:0031380">
    <property type="term" value="C:nuclear RNA-directed RNA polymerase complex"/>
    <property type="evidence" value="ECO:0007669"/>
    <property type="project" value="TreeGrafter"/>
</dbReference>
<evidence type="ECO:0000259" key="3">
    <source>
        <dbReference type="Pfam" id="PF13086"/>
    </source>
</evidence>
<comment type="caution">
    <text evidence="6">The sequence shown here is derived from an EMBL/GenBank/DDBJ whole genome shotgun (WGS) entry which is preliminary data.</text>
</comment>
<organism evidence="6 7">
    <name type="scientific">Triangularia verruculosa</name>
    <dbReference type="NCBI Taxonomy" id="2587418"/>
    <lineage>
        <taxon>Eukaryota</taxon>
        <taxon>Fungi</taxon>
        <taxon>Dikarya</taxon>
        <taxon>Ascomycota</taxon>
        <taxon>Pezizomycotina</taxon>
        <taxon>Sordariomycetes</taxon>
        <taxon>Sordariomycetidae</taxon>
        <taxon>Sordariales</taxon>
        <taxon>Podosporaceae</taxon>
        <taxon>Triangularia</taxon>
    </lineage>
</organism>
<dbReference type="SUPFAM" id="SSF52540">
    <property type="entry name" value="P-loop containing nucleoside triphosphate hydrolases"/>
    <property type="match status" value="1"/>
</dbReference>
<dbReference type="Pfam" id="PF13086">
    <property type="entry name" value="AAA_11"/>
    <property type="match status" value="1"/>
</dbReference>
<feature type="region of interest" description="Disordered" evidence="2">
    <location>
        <begin position="392"/>
        <end position="414"/>
    </location>
</feature>
<dbReference type="GO" id="GO:0031048">
    <property type="term" value="P:regulatory ncRNA-mediated heterochromatin formation"/>
    <property type="evidence" value="ECO:0007669"/>
    <property type="project" value="TreeGrafter"/>
</dbReference>
<keyword evidence="1 6" id="KW-0067">ATP-binding</keyword>
<dbReference type="InterPro" id="IPR045055">
    <property type="entry name" value="DNA2/NAM7-like"/>
</dbReference>
<dbReference type="PANTHER" id="PTHR10887:SF341">
    <property type="entry name" value="NFX1-TYPE ZINC FINGER-CONTAINING PROTEIN 1"/>
    <property type="match status" value="1"/>
</dbReference>
<dbReference type="GO" id="GO:0004386">
    <property type="term" value="F:helicase activity"/>
    <property type="evidence" value="ECO:0007669"/>
    <property type="project" value="UniProtKB-KW"/>
</dbReference>
<reference evidence="6" key="2">
    <citation type="submission" date="2023-05" db="EMBL/GenBank/DDBJ databases">
        <authorList>
            <consortium name="Lawrence Berkeley National Laboratory"/>
            <person name="Steindorff A."/>
            <person name="Hensen N."/>
            <person name="Bonometti L."/>
            <person name="Westerberg I."/>
            <person name="Brannstrom I.O."/>
            <person name="Guillou S."/>
            <person name="Cros-Aarteil S."/>
            <person name="Calhoun S."/>
            <person name="Haridas S."/>
            <person name="Kuo A."/>
            <person name="Mondo S."/>
            <person name="Pangilinan J."/>
            <person name="Riley R."/>
            <person name="Labutti K."/>
            <person name="Andreopoulos B."/>
            <person name="Lipzen A."/>
            <person name="Chen C."/>
            <person name="Yanf M."/>
            <person name="Daum C."/>
            <person name="Ng V."/>
            <person name="Clum A."/>
            <person name="Ohm R."/>
            <person name="Martin F."/>
            <person name="Silar P."/>
            <person name="Natvig D."/>
            <person name="Lalanne C."/>
            <person name="Gautier V."/>
            <person name="Ament-Velasquez S.L."/>
            <person name="Kruys A."/>
            <person name="Hutchinson M.I."/>
            <person name="Powell A.J."/>
            <person name="Barry K."/>
            <person name="Miller A.N."/>
            <person name="Grigoriev I.V."/>
            <person name="Debuchy R."/>
            <person name="Gladieux P."/>
            <person name="Thoren M.H."/>
            <person name="Johannesson H."/>
        </authorList>
    </citation>
    <scope>NUCLEOTIDE SEQUENCE</scope>
    <source>
        <strain evidence="6">CBS 315.58</strain>
    </source>
</reference>
<dbReference type="InterPro" id="IPR027417">
    <property type="entry name" value="P-loop_NTPase"/>
</dbReference>
<dbReference type="InterPro" id="IPR057373">
    <property type="entry name" value="ZNFX1"/>
</dbReference>
<accession>A0AAN6XG23</accession>
<evidence type="ECO:0000313" key="7">
    <source>
        <dbReference type="Proteomes" id="UP001303160"/>
    </source>
</evidence>
<dbReference type="InterPro" id="IPR041677">
    <property type="entry name" value="DNA2/NAM7_AAA_11"/>
</dbReference>
<evidence type="ECO:0000313" key="6">
    <source>
        <dbReference type="EMBL" id="KAK4197127.1"/>
    </source>
</evidence>
<gene>
    <name evidence="6" type="ORF">QBC40DRAFT_267850</name>
</gene>
<feature type="domain" description="DNA2/NAM7 helicase-like C-terminal" evidence="4">
    <location>
        <begin position="692"/>
        <end position="874"/>
    </location>
</feature>
<keyword evidence="1 6" id="KW-0378">Hydrolase</keyword>
<dbReference type="Pfam" id="PF25396">
    <property type="entry name" value="ZNFX1"/>
    <property type="match status" value="1"/>
</dbReference>
<sequence>MATPSEESQGASQTAFDIIEKHVCYRPVEGQGWKSMPELPTPVEILRTISVDPPRNPVDRPWSSKDEYLATQYGLLRLDAIEGLRFSVERYIAACRSGARAILDDEYCSVYDEVRVKGFFMARIAPLSRVEFSTPYNVQWKTTKRLMDGNVVALSTKKDNFRTICKIATVAQRPYAVGKDFHPMVAVDLVWADPEDVVIDPALEMVMIESRNGYFEASRHTMLGLQHVAGTKSPLDKYITGAHTMDTVPSFLRERPNMNLSSLVPVTASNGSQTLLEVKDALKDYDIVSKGFPSLEDVAVLDESQLDGLHRIISNELAIVQGPPGTGKTFTSVQALKILVANRRKHGGPPIIVAAHTNHALDQLLTFCLEFEVLRLGGFTKSEDIKKCTTFERQRAERGGRPSEMKSRNNEKRRLERRQKELIQDLKILQQSVFGKRLVDPDRLLEAGVITQEQHDSLKIDPATATFEPWLGESLVPMEILRNCLFTRFEMDETDLFKYEEEYQLDENDIVHAASDQEEEQLRIKGEWVPLEHIWSAKSAAGLSNSSRVAQRSLKEENFYSIKKSLRGEVYRHLQTELLKHTTRKFSSLLGQYTNVCKQLKALTDLQKWEMVQRQKIDIVGCTTTGLTKYRGLLAALQPKSLMIEEAAETREVDIVAALYPSIEQLILIGDHQQLQPKCNILWLASDPYNFTVSLFERFVNLRMQYTMLRQQRRMKPELRKILDPFYPGLLDHPLVLAPNSRPDIPGMGDKSSWLFHHEWPEETSADSSKFNREEAKMVTHFASYLVKNDTPPASITVLTFYNGQRMLLNKLKEYEYKISTVDSYQGEENDIVILSLVRSPGEYQRWRCGFLEDKHRAVVAISRARRGFYVFGNFLNVLNSRAGQALWADIWDGFAYQQRVEEGIPLTCKAHGNEIWVRTVDDWGDNAGGCDEPCGQTRPCGHPCTLKCHQTDHNRLRCSQPCLEKLPCGHGCQNYCSQVCACDCSAFRAISAGNVAVTTSKSVNASSLSLQQRMQQISIQDNGQPSKSAQASHEWRQFPANVQSHDAKLNQQLSPAMAVAVSTTNVRDTYQQTTIVDGRRSNVGARNVRAIRANNGQSLPPQSRVSPSAVPRNSTLHISGTRPTAVQHAKSQSPTPTVLNQVPAIQAPPQQRVAVDSSPASGILVDVGGQVSPQDIIMVSRTPAEAPVVAAAPVQEDEELLIEL</sequence>
<dbReference type="EMBL" id="MU863969">
    <property type="protein sequence ID" value="KAK4197127.1"/>
    <property type="molecule type" value="Genomic_DNA"/>
</dbReference>
<dbReference type="CDD" id="cd06008">
    <property type="entry name" value="NF-X1-zinc-finger"/>
    <property type="match status" value="1"/>
</dbReference>
<evidence type="ECO:0000256" key="1">
    <source>
        <dbReference type="ARBA" id="ARBA00022806"/>
    </source>
</evidence>
<dbReference type="Gene3D" id="3.40.50.300">
    <property type="entry name" value="P-loop containing nucleotide triphosphate hydrolases"/>
    <property type="match status" value="3"/>
</dbReference>
<dbReference type="PANTHER" id="PTHR10887">
    <property type="entry name" value="DNA2/NAM7 HELICASE FAMILY"/>
    <property type="match status" value="1"/>
</dbReference>
<dbReference type="InterPro" id="IPR041679">
    <property type="entry name" value="DNA2/NAM7-like_C"/>
</dbReference>